<name>A0A4Z2HM87_9TELE</name>
<evidence type="ECO:0000313" key="2">
    <source>
        <dbReference type="EMBL" id="TNN66968.1"/>
    </source>
</evidence>
<proteinExistence type="predicted"/>
<dbReference type="AlphaFoldDB" id="A0A4Z2HM87"/>
<feature type="region of interest" description="Disordered" evidence="1">
    <location>
        <begin position="74"/>
        <end position="96"/>
    </location>
</feature>
<dbReference type="Proteomes" id="UP000314294">
    <property type="component" value="Unassembled WGS sequence"/>
</dbReference>
<reference evidence="2 3" key="1">
    <citation type="submission" date="2019-03" db="EMBL/GenBank/DDBJ databases">
        <title>First draft genome of Liparis tanakae, snailfish: a comprehensive survey of snailfish specific genes.</title>
        <authorList>
            <person name="Kim W."/>
            <person name="Song I."/>
            <person name="Jeong J.-H."/>
            <person name="Kim D."/>
            <person name="Kim S."/>
            <person name="Ryu S."/>
            <person name="Song J.Y."/>
            <person name="Lee S.K."/>
        </authorList>
    </citation>
    <scope>NUCLEOTIDE SEQUENCE [LARGE SCALE GENOMIC DNA]</scope>
    <source>
        <tissue evidence="2">Muscle</tissue>
    </source>
</reference>
<dbReference type="EMBL" id="SRLO01000211">
    <property type="protein sequence ID" value="TNN66968.1"/>
    <property type="molecule type" value="Genomic_DNA"/>
</dbReference>
<comment type="caution">
    <text evidence="2">The sequence shown here is derived from an EMBL/GenBank/DDBJ whole genome shotgun (WGS) entry which is preliminary data.</text>
</comment>
<protein>
    <submittedName>
        <fullName evidence="2">Uncharacterized protein</fullName>
    </submittedName>
</protein>
<feature type="compositionally biased region" description="Basic and acidic residues" evidence="1">
    <location>
        <begin position="84"/>
        <end position="94"/>
    </location>
</feature>
<gene>
    <name evidence="2" type="ORF">EYF80_022741</name>
</gene>
<organism evidence="2 3">
    <name type="scientific">Liparis tanakae</name>
    <name type="common">Tanaka's snailfish</name>
    <dbReference type="NCBI Taxonomy" id="230148"/>
    <lineage>
        <taxon>Eukaryota</taxon>
        <taxon>Metazoa</taxon>
        <taxon>Chordata</taxon>
        <taxon>Craniata</taxon>
        <taxon>Vertebrata</taxon>
        <taxon>Euteleostomi</taxon>
        <taxon>Actinopterygii</taxon>
        <taxon>Neopterygii</taxon>
        <taxon>Teleostei</taxon>
        <taxon>Neoteleostei</taxon>
        <taxon>Acanthomorphata</taxon>
        <taxon>Eupercaria</taxon>
        <taxon>Perciformes</taxon>
        <taxon>Cottioidei</taxon>
        <taxon>Cottales</taxon>
        <taxon>Liparidae</taxon>
        <taxon>Liparis</taxon>
    </lineage>
</organism>
<evidence type="ECO:0000256" key="1">
    <source>
        <dbReference type="SAM" id="MobiDB-lite"/>
    </source>
</evidence>
<accession>A0A4Z2HM87</accession>
<evidence type="ECO:0000313" key="3">
    <source>
        <dbReference type="Proteomes" id="UP000314294"/>
    </source>
</evidence>
<sequence length="113" mass="13462">MSISHDDVISHRERRGRWKPRAHRLLLPVHRDGHLWRPGDSYPGFLGSLSRLEPFSLRTSFSLLRRIDARNREEKRRHTGVRRQVKERGKETRSSDTVLLQQLQTLCEEEKKK</sequence>
<keyword evidence="3" id="KW-1185">Reference proteome</keyword>